<evidence type="ECO:0008006" key="3">
    <source>
        <dbReference type="Google" id="ProtNLM"/>
    </source>
</evidence>
<reference evidence="2" key="1">
    <citation type="journal article" date="2019" name="Int. J. Syst. Evol. Microbiol.">
        <title>The Global Catalogue of Microorganisms (GCM) 10K type strain sequencing project: providing services to taxonomists for standard genome sequencing and annotation.</title>
        <authorList>
            <consortium name="The Broad Institute Genomics Platform"/>
            <consortium name="The Broad Institute Genome Sequencing Center for Infectious Disease"/>
            <person name="Wu L."/>
            <person name="Ma J."/>
        </authorList>
    </citation>
    <scope>NUCLEOTIDE SEQUENCE [LARGE SCALE GENOMIC DNA]</scope>
    <source>
        <strain evidence="2">JCM 17688</strain>
    </source>
</reference>
<accession>A0ABP8K7X6</accession>
<comment type="caution">
    <text evidence="1">The sequence shown here is derived from an EMBL/GenBank/DDBJ whole genome shotgun (WGS) entry which is preliminary data.</text>
</comment>
<protein>
    <recommendedName>
        <fullName evidence="3">Mobilisation protein (MobC)</fullName>
    </recommendedName>
</protein>
<proteinExistence type="predicted"/>
<evidence type="ECO:0000313" key="2">
    <source>
        <dbReference type="Proteomes" id="UP001500635"/>
    </source>
</evidence>
<dbReference type="EMBL" id="BAABFR010000091">
    <property type="protein sequence ID" value="GAA4401783.1"/>
    <property type="molecule type" value="Genomic_DNA"/>
</dbReference>
<sequence length="72" mass="8059">MTATPVPERGKSWGALAARSLPVGVETMRESIPPRARLAENINQLAECISRSRFDGRKVRAQPYHIAMEKVR</sequence>
<name>A0ABP8K7X6_9ACTN</name>
<evidence type="ECO:0000313" key="1">
    <source>
        <dbReference type="EMBL" id="GAA4401783.1"/>
    </source>
</evidence>
<keyword evidence="2" id="KW-1185">Reference proteome</keyword>
<dbReference type="Proteomes" id="UP001500635">
    <property type="component" value="Unassembled WGS sequence"/>
</dbReference>
<gene>
    <name evidence="1" type="ORF">GCM10023147_41740</name>
</gene>
<organism evidence="1 2">
    <name type="scientific">Tsukamurella soli</name>
    <dbReference type="NCBI Taxonomy" id="644556"/>
    <lineage>
        <taxon>Bacteria</taxon>
        <taxon>Bacillati</taxon>
        <taxon>Actinomycetota</taxon>
        <taxon>Actinomycetes</taxon>
        <taxon>Mycobacteriales</taxon>
        <taxon>Tsukamurellaceae</taxon>
        <taxon>Tsukamurella</taxon>
    </lineage>
</organism>